<feature type="transmembrane region" description="Helical" evidence="2">
    <location>
        <begin position="52"/>
        <end position="77"/>
    </location>
</feature>
<dbReference type="PROSITE" id="PS51318">
    <property type="entry name" value="TAT"/>
    <property type="match status" value="1"/>
</dbReference>
<keyword evidence="2" id="KW-0472">Membrane</keyword>
<evidence type="ECO:0000313" key="5">
    <source>
        <dbReference type="Proteomes" id="UP000184428"/>
    </source>
</evidence>
<dbReference type="OrthoDB" id="3210682at2"/>
<evidence type="ECO:0000256" key="2">
    <source>
        <dbReference type="SAM" id="Phobius"/>
    </source>
</evidence>
<proteinExistence type="predicted"/>
<keyword evidence="2" id="KW-0812">Transmembrane</keyword>
<evidence type="ECO:0000313" key="4">
    <source>
        <dbReference type="EMBL" id="SHN74313.1"/>
    </source>
</evidence>
<gene>
    <name evidence="4" type="ORF">SAMN05660350_02186</name>
</gene>
<feature type="chain" id="PRO_5012071066" description="LysM domain-containing protein" evidence="3">
    <location>
        <begin position="29"/>
        <end position="242"/>
    </location>
</feature>
<protein>
    <recommendedName>
        <fullName evidence="6">LysM domain-containing protein</fullName>
    </recommendedName>
</protein>
<dbReference type="EMBL" id="FRDM01000009">
    <property type="protein sequence ID" value="SHN74313.1"/>
    <property type="molecule type" value="Genomic_DNA"/>
</dbReference>
<dbReference type="InterPro" id="IPR036779">
    <property type="entry name" value="LysM_dom_sf"/>
</dbReference>
<keyword evidence="3" id="KW-0732">Signal</keyword>
<feature type="signal peptide" evidence="3">
    <location>
        <begin position="1"/>
        <end position="28"/>
    </location>
</feature>
<evidence type="ECO:0000256" key="1">
    <source>
        <dbReference type="SAM" id="MobiDB-lite"/>
    </source>
</evidence>
<dbReference type="Gene3D" id="3.10.350.10">
    <property type="entry name" value="LysM domain"/>
    <property type="match status" value="1"/>
</dbReference>
<dbReference type="Proteomes" id="UP000184428">
    <property type="component" value="Unassembled WGS sequence"/>
</dbReference>
<keyword evidence="2" id="KW-1133">Transmembrane helix</keyword>
<feature type="region of interest" description="Disordered" evidence="1">
    <location>
        <begin position="142"/>
        <end position="165"/>
    </location>
</feature>
<dbReference type="RefSeq" id="WP_072917904.1">
    <property type="nucleotide sequence ID" value="NZ_FRDM01000009.1"/>
</dbReference>
<sequence length="242" mass="23979">MSIRRLLGTTAAMAAAAAGLSAVTPDLAAVADAGLDLQRAVDTAGPETVLLAGVAALAWAVWLWGALGLTLTAFSALPGAAGTLARALTRWVLPAGARRAAALALGVGLVTGGPLLAGCAAASGALPRAVAVVSAEAPAPSAPEPVADWPAMPSLEPGPDRPTSAPVVPDWPAPVAGEHVVLRGECLWDLAAGDLARRTGRTPTDGEVAAAVDAWWQANAAVIGPDPDLLLPGQVLRPPPAS</sequence>
<dbReference type="InterPro" id="IPR006311">
    <property type="entry name" value="TAT_signal"/>
</dbReference>
<evidence type="ECO:0000256" key="3">
    <source>
        <dbReference type="SAM" id="SignalP"/>
    </source>
</evidence>
<reference evidence="4 5" key="1">
    <citation type="submission" date="2016-12" db="EMBL/GenBank/DDBJ databases">
        <authorList>
            <person name="Song W.-J."/>
            <person name="Kurnit D.M."/>
        </authorList>
    </citation>
    <scope>NUCLEOTIDE SEQUENCE [LARGE SCALE GENOMIC DNA]</scope>
    <source>
        <strain evidence="4 5">DSM 43162</strain>
    </source>
</reference>
<accession>A0A1M7TUK2</accession>
<evidence type="ECO:0008006" key="6">
    <source>
        <dbReference type="Google" id="ProtNLM"/>
    </source>
</evidence>
<name>A0A1M7TUK2_9ACTN</name>
<dbReference type="AlphaFoldDB" id="A0A1M7TUK2"/>
<organism evidence="4 5">
    <name type="scientific">Geodermatophilus obscurus</name>
    <dbReference type="NCBI Taxonomy" id="1861"/>
    <lineage>
        <taxon>Bacteria</taxon>
        <taxon>Bacillati</taxon>
        <taxon>Actinomycetota</taxon>
        <taxon>Actinomycetes</taxon>
        <taxon>Geodermatophilales</taxon>
        <taxon>Geodermatophilaceae</taxon>
        <taxon>Geodermatophilus</taxon>
    </lineage>
</organism>